<sequence length="282" mass="30335">MKESNKKDARRRDHGQRNLGQRNLGQRNLGEGEKADNSHSDMVIGRNPVIEALKSGRDMEKLMVQKGATGSMGKILSLAKSRGIVTRMVDKDILDRTAGGGSHQGVIAFVSVHEYATLDDILNLAAERGEDPFVVILDEVSDPHNLGAVMRTAECAGAHGVIISKRRASGITETVAKTSAGAVEYLPCARVANIGQAIDALKKRGVWVYACDMGGTCYYEQDMTGGVALVIGNEGSGISRLVREKCDYCISIPMVGKISSLNASNAAAILMYEVRKQRDAEK</sequence>
<feature type="compositionally biased region" description="Basic and acidic residues" evidence="4">
    <location>
        <begin position="1"/>
        <end position="11"/>
    </location>
</feature>
<gene>
    <name evidence="6" type="ORF">EV211_11029</name>
</gene>
<dbReference type="EMBL" id="SNXO01000010">
    <property type="protein sequence ID" value="TDP57730.1"/>
    <property type="molecule type" value="Genomic_DNA"/>
</dbReference>
<evidence type="ECO:0000313" key="6">
    <source>
        <dbReference type="EMBL" id="TDP57730.1"/>
    </source>
</evidence>
<dbReference type="InterPro" id="IPR029028">
    <property type="entry name" value="Alpha/beta_knot_MTases"/>
</dbReference>
<dbReference type="PANTHER" id="PTHR46429">
    <property type="entry name" value="23S RRNA (GUANOSINE-2'-O-)-METHYLTRANSFERASE RLMB"/>
    <property type="match status" value="1"/>
</dbReference>
<evidence type="ECO:0000256" key="2">
    <source>
        <dbReference type="ARBA" id="ARBA00022603"/>
    </source>
</evidence>
<organism evidence="6 7">
    <name type="scientific">Aminicella lysinilytica</name>
    <dbReference type="NCBI Taxonomy" id="433323"/>
    <lineage>
        <taxon>Bacteria</taxon>
        <taxon>Bacillati</taxon>
        <taxon>Bacillota</taxon>
        <taxon>Clostridia</taxon>
        <taxon>Peptostreptococcales</taxon>
        <taxon>Anaerovoracaceae</taxon>
        <taxon>Aminicella</taxon>
    </lineage>
</organism>
<comment type="similarity">
    <text evidence="1">Belongs to the class IV-like SAM-binding methyltransferase superfamily. RNA methyltransferase TrmH family.</text>
</comment>
<dbReference type="NCBIfam" id="TIGR00186">
    <property type="entry name" value="rRNA_methyl_3"/>
    <property type="match status" value="1"/>
</dbReference>
<keyword evidence="3 6" id="KW-0808">Transferase</keyword>
<comment type="caution">
    <text evidence="6">The sequence shown here is derived from an EMBL/GenBank/DDBJ whole genome shotgun (WGS) entry which is preliminary data.</text>
</comment>
<dbReference type="GO" id="GO:0005829">
    <property type="term" value="C:cytosol"/>
    <property type="evidence" value="ECO:0007669"/>
    <property type="project" value="TreeGrafter"/>
</dbReference>
<evidence type="ECO:0000256" key="4">
    <source>
        <dbReference type="SAM" id="MobiDB-lite"/>
    </source>
</evidence>
<dbReference type="GO" id="GO:0003723">
    <property type="term" value="F:RNA binding"/>
    <property type="evidence" value="ECO:0007669"/>
    <property type="project" value="InterPro"/>
</dbReference>
<dbReference type="SMART" id="SM00967">
    <property type="entry name" value="SpoU_sub_bind"/>
    <property type="match status" value="1"/>
</dbReference>
<dbReference type="InterPro" id="IPR004441">
    <property type="entry name" value="rRNA_MeTrfase_TrmH"/>
</dbReference>
<dbReference type="SUPFAM" id="SSF55315">
    <property type="entry name" value="L30e-like"/>
    <property type="match status" value="1"/>
</dbReference>
<dbReference type="GO" id="GO:0032259">
    <property type="term" value="P:methylation"/>
    <property type="evidence" value="ECO:0007669"/>
    <property type="project" value="UniProtKB-KW"/>
</dbReference>
<dbReference type="Gene3D" id="3.40.1280.10">
    <property type="match status" value="1"/>
</dbReference>
<dbReference type="Proteomes" id="UP000295500">
    <property type="component" value="Unassembled WGS sequence"/>
</dbReference>
<dbReference type="CDD" id="cd18103">
    <property type="entry name" value="SpoU-like_RlmB"/>
    <property type="match status" value="1"/>
</dbReference>
<accession>A0A4R6Q6T0</accession>
<dbReference type="Pfam" id="PF08032">
    <property type="entry name" value="SpoU_sub_bind"/>
    <property type="match status" value="1"/>
</dbReference>
<feature type="domain" description="RNA 2-O ribose methyltransferase substrate binding" evidence="5">
    <location>
        <begin position="42"/>
        <end position="116"/>
    </location>
</feature>
<feature type="compositionally biased region" description="Basic and acidic residues" evidence="4">
    <location>
        <begin position="30"/>
        <end position="39"/>
    </location>
</feature>
<keyword evidence="2 6" id="KW-0489">Methyltransferase</keyword>
<reference evidence="6 7" key="1">
    <citation type="submission" date="2019-03" db="EMBL/GenBank/DDBJ databases">
        <title>Genomic Encyclopedia of Type Strains, Phase IV (KMG-IV): sequencing the most valuable type-strain genomes for metagenomic binning, comparative biology and taxonomic classification.</title>
        <authorList>
            <person name="Goeker M."/>
        </authorList>
    </citation>
    <scope>NUCLEOTIDE SEQUENCE [LARGE SCALE GENOMIC DNA]</scope>
    <source>
        <strain evidence="6 7">DSM 28287</strain>
    </source>
</reference>
<dbReference type="FunFam" id="3.40.1280.10:FF:000008">
    <property type="entry name" value="Group 3 RNA methyltransferase TrmH"/>
    <property type="match status" value="1"/>
</dbReference>
<dbReference type="GO" id="GO:0008173">
    <property type="term" value="F:RNA methyltransferase activity"/>
    <property type="evidence" value="ECO:0007669"/>
    <property type="project" value="InterPro"/>
</dbReference>
<dbReference type="SUPFAM" id="SSF75217">
    <property type="entry name" value="alpha/beta knot"/>
    <property type="match status" value="1"/>
</dbReference>
<proteinExistence type="inferred from homology"/>
<dbReference type="InterPro" id="IPR001537">
    <property type="entry name" value="SpoU_MeTrfase"/>
</dbReference>
<dbReference type="InterPro" id="IPR029064">
    <property type="entry name" value="Ribosomal_eL30-like_sf"/>
</dbReference>
<evidence type="ECO:0000256" key="1">
    <source>
        <dbReference type="ARBA" id="ARBA00007228"/>
    </source>
</evidence>
<evidence type="ECO:0000313" key="7">
    <source>
        <dbReference type="Proteomes" id="UP000295500"/>
    </source>
</evidence>
<dbReference type="GO" id="GO:0006396">
    <property type="term" value="P:RNA processing"/>
    <property type="evidence" value="ECO:0007669"/>
    <property type="project" value="InterPro"/>
</dbReference>
<evidence type="ECO:0000256" key="3">
    <source>
        <dbReference type="ARBA" id="ARBA00022679"/>
    </source>
</evidence>
<dbReference type="InterPro" id="IPR013123">
    <property type="entry name" value="SpoU_subst-bd"/>
</dbReference>
<evidence type="ECO:0000259" key="5">
    <source>
        <dbReference type="SMART" id="SM00967"/>
    </source>
</evidence>
<dbReference type="Gene3D" id="3.30.1330.30">
    <property type="match status" value="1"/>
</dbReference>
<dbReference type="PANTHER" id="PTHR46429:SF1">
    <property type="entry name" value="23S RRNA (GUANOSINE-2'-O-)-METHYLTRANSFERASE RLMB"/>
    <property type="match status" value="1"/>
</dbReference>
<feature type="region of interest" description="Disordered" evidence="4">
    <location>
        <begin position="1"/>
        <end position="41"/>
    </location>
</feature>
<name>A0A4R6Q6T0_9FIRM</name>
<dbReference type="AlphaFoldDB" id="A0A4R6Q6T0"/>
<protein>
    <submittedName>
        <fullName evidence="6">23S rRNA (Guanosine2251-2'-O)-methyltransferase</fullName>
    </submittedName>
</protein>
<keyword evidence="7" id="KW-1185">Reference proteome</keyword>
<dbReference type="InterPro" id="IPR029026">
    <property type="entry name" value="tRNA_m1G_MTases_N"/>
</dbReference>
<dbReference type="Pfam" id="PF00588">
    <property type="entry name" value="SpoU_methylase"/>
    <property type="match status" value="1"/>
</dbReference>